<comment type="caution">
    <text evidence="3">The sequence shown here is derived from an EMBL/GenBank/DDBJ whole genome shotgun (WGS) entry which is preliminary data.</text>
</comment>
<accession>A0ABN3WEF4</accession>
<feature type="region of interest" description="Disordered" evidence="1">
    <location>
        <begin position="1"/>
        <end position="53"/>
    </location>
</feature>
<protein>
    <recommendedName>
        <fullName evidence="2">Zinc finger CGNR domain-containing protein</fullName>
    </recommendedName>
</protein>
<gene>
    <name evidence="3" type="ORF">GCM10010478_07780</name>
</gene>
<dbReference type="Gene3D" id="1.10.3300.10">
    <property type="entry name" value="Jann2411-like domain"/>
    <property type="match status" value="1"/>
</dbReference>
<evidence type="ECO:0000259" key="2">
    <source>
        <dbReference type="Pfam" id="PF11706"/>
    </source>
</evidence>
<proteinExistence type="predicted"/>
<reference evidence="3 4" key="1">
    <citation type="journal article" date="2019" name="Int. J. Syst. Evol. Microbiol.">
        <title>The Global Catalogue of Microorganisms (GCM) 10K type strain sequencing project: providing services to taxonomists for standard genome sequencing and annotation.</title>
        <authorList>
            <consortium name="The Broad Institute Genomics Platform"/>
            <consortium name="The Broad Institute Genome Sequencing Center for Infectious Disease"/>
            <person name="Wu L."/>
            <person name="Ma J."/>
        </authorList>
    </citation>
    <scope>NUCLEOTIDE SEQUENCE [LARGE SCALE GENOMIC DNA]</scope>
    <source>
        <strain evidence="3 4">JCM 9650</strain>
    </source>
</reference>
<dbReference type="Pfam" id="PF11706">
    <property type="entry name" value="zf-CGNR"/>
    <property type="match status" value="1"/>
</dbReference>
<sequence>MTIGAPSPGMPFRAPTQYLPYTPNVVGGRRRRTDRSRAVRSVQHPPEEAAQVSRDDVRVALQKEVTAVDQVHRWCSMAVCGNREKARRHYRRTR</sequence>
<dbReference type="EMBL" id="BAAAVA010000005">
    <property type="protein sequence ID" value="GAA2911514.1"/>
    <property type="molecule type" value="Genomic_DNA"/>
</dbReference>
<keyword evidence="4" id="KW-1185">Reference proteome</keyword>
<evidence type="ECO:0000256" key="1">
    <source>
        <dbReference type="SAM" id="MobiDB-lite"/>
    </source>
</evidence>
<evidence type="ECO:0000313" key="3">
    <source>
        <dbReference type="EMBL" id="GAA2911514.1"/>
    </source>
</evidence>
<dbReference type="InterPro" id="IPR021005">
    <property type="entry name" value="Znf_CGNR"/>
</dbReference>
<dbReference type="Proteomes" id="UP001501423">
    <property type="component" value="Unassembled WGS sequence"/>
</dbReference>
<feature type="domain" description="Zinc finger CGNR" evidence="2">
    <location>
        <begin position="72"/>
        <end position="92"/>
    </location>
</feature>
<evidence type="ECO:0000313" key="4">
    <source>
        <dbReference type="Proteomes" id="UP001501423"/>
    </source>
</evidence>
<name>A0ABN3WEF4_9ACTN</name>
<dbReference type="InterPro" id="IPR023286">
    <property type="entry name" value="ABATE_dom_sf"/>
</dbReference>
<dbReference type="SUPFAM" id="SSF160904">
    <property type="entry name" value="Jann2411-like"/>
    <property type="match status" value="1"/>
</dbReference>
<organism evidence="3 4">
    <name type="scientific">Streptomyces erythrogriseus</name>
    <dbReference type="NCBI Taxonomy" id="284027"/>
    <lineage>
        <taxon>Bacteria</taxon>
        <taxon>Bacillati</taxon>
        <taxon>Actinomycetota</taxon>
        <taxon>Actinomycetes</taxon>
        <taxon>Kitasatosporales</taxon>
        <taxon>Streptomycetaceae</taxon>
        <taxon>Streptomyces</taxon>
        <taxon>Streptomyces griseoincarnatus group</taxon>
    </lineage>
</organism>